<keyword evidence="1" id="KW-1133">Transmembrane helix</keyword>
<comment type="caution">
    <text evidence="3">The sequence shown here is derived from an EMBL/GenBank/DDBJ whole genome shotgun (WGS) entry which is preliminary data.</text>
</comment>
<name>A0A8J3MRJ0_9CHLR</name>
<keyword evidence="1" id="KW-0812">Transmembrane</keyword>
<reference evidence="3" key="1">
    <citation type="submission" date="2020-10" db="EMBL/GenBank/DDBJ databases">
        <title>Taxonomic study of unclassified bacteria belonging to the class Ktedonobacteria.</title>
        <authorList>
            <person name="Yabe S."/>
            <person name="Wang C.M."/>
            <person name="Zheng Y."/>
            <person name="Sakai Y."/>
            <person name="Cavaletti L."/>
            <person name="Monciardini P."/>
            <person name="Donadio S."/>
        </authorList>
    </citation>
    <scope>NUCLEOTIDE SEQUENCE</scope>
    <source>
        <strain evidence="3">SOSP1-1</strain>
    </source>
</reference>
<sequence length="322" mass="36420">MSTSTVTLVTHTNVTPDCTDTFVDWQQQMNDVLTTFPGYLDQTVIPPSPPLQTDWVIIQRFLTVEAARAWLQSQERQHLLDVIQPLLVGQSDVHLFTQDSPGGSTAPVSAVISTRVKPGQQEVFLRWYRKISAIQARFEGFQGYKLEAPIPGVQDSWVTILRFDSEAHLEAWLNSEQRQQILQEAAAFSLDTHIRKVRVGFESWFKFSGVQQQSPPPIWKVNMIVLLALYPIVFLFSTFVQTPLLIHRGMPFWLAMFLSNTFSTILLGWVVVPALSKAFGWWLSPIQSATPAKISQQWITCAGVVLILCLYAVLLLAFSHIH</sequence>
<protein>
    <submittedName>
        <fullName evidence="3">Antibiotic biosynthesis monooxygenase</fullName>
    </submittedName>
</protein>
<keyword evidence="3" id="KW-0560">Oxidoreductase</keyword>
<feature type="transmembrane region" description="Helical" evidence="1">
    <location>
        <begin position="295"/>
        <end position="318"/>
    </location>
</feature>
<feature type="transmembrane region" description="Helical" evidence="1">
    <location>
        <begin position="252"/>
        <end position="275"/>
    </location>
</feature>
<dbReference type="EMBL" id="BNJF01000002">
    <property type="protein sequence ID" value="GHO46107.1"/>
    <property type="molecule type" value="Genomic_DNA"/>
</dbReference>
<dbReference type="Gene3D" id="3.30.70.100">
    <property type="match status" value="2"/>
</dbReference>
<dbReference type="InterPro" id="IPR038762">
    <property type="entry name" value="ABM_predict"/>
</dbReference>
<dbReference type="RefSeq" id="WP_220195506.1">
    <property type="nucleotide sequence ID" value="NZ_BNJF01000002.1"/>
</dbReference>
<evidence type="ECO:0000256" key="1">
    <source>
        <dbReference type="SAM" id="Phobius"/>
    </source>
</evidence>
<organism evidence="3 4">
    <name type="scientific">Ktedonospora formicarum</name>
    <dbReference type="NCBI Taxonomy" id="2778364"/>
    <lineage>
        <taxon>Bacteria</taxon>
        <taxon>Bacillati</taxon>
        <taxon>Chloroflexota</taxon>
        <taxon>Ktedonobacteria</taxon>
        <taxon>Ktedonobacterales</taxon>
        <taxon>Ktedonobacteraceae</taxon>
        <taxon>Ktedonospora</taxon>
    </lineage>
</organism>
<proteinExistence type="predicted"/>
<dbReference type="GO" id="GO:0004497">
    <property type="term" value="F:monooxygenase activity"/>
    <property type="evidence" value="ECO:0007669"/>
    <property type="project" value="UniProtKB-KW"/>
</dbReference>
<accession>A0A8J3MRJ0</accession>
<dbReference type="SUPFAM" id="SSF54909">
    <property type="entry name" value="Dimeric alpha+beta barrel"/>
    <property type="match status" value="2"/>
</dbReference>
<evidence type="ECO:0000313" key="4">
    <source>
        <dbReference type="Proteomes" id="UP000612362"/>
    </source>
</evidence>
<evidence type="ECO:0000259" key="2">
    <source>
        <dbReference type="PROSITE" id="PS51725"/>
    </source>
</evidence>
<evidence type="ECO:0000313" key="3">
    <source>
        <dbReference type="EMBL" id="GHO46107.1"/>
    </source>
</evidence>
<dbReference type="Proteomes" id="UP000612362">
    <property type="component" value="Unassembled WGS sequence"/>
</dbReference>
<dbReference type="Pfam" id="PF03992">
    <property type="entry name" value="ABM"/>
    <property type="match status" value="1"/>
</dbReference>
<feature type="transmembrane region" description="Helical" evidence="1">
    <location>
        <begin position="218"/>
        <end position="240"/>
    </location>
</feature>
<dbReference type="AlphaFoldDB" id="A0A8J3MRJ0"/>
<dbReference type="PANTHER" id="PTHR40057">
    <property type="entry name" value="SLR1162 PROTEIN"/>
    <property type="match status" value="1"/>
</dbReference>
<keyword evidence="3" id="KW-0503">Monooxygenase</keyword>
<dbReference type="InterPro" id="IPR011008">
    <property type="entry name" value="Dimeric_a/b-barrel"/>
</dbReference>
<dbReference type="PANTHER" id="PTHR40057:SF1">
    <property type="entry name" value="SLR1162 PROTEIN"/>
    <property type="match status" value="1"/>
</dbReference>
<keyword evidence="4" id="KW-1185">Reference proteome</keyword>
<dbReference type="PROSITE" id="PS51725">
    <property type="entry name" value="ABM"/>
    <property type="match status" value="1"/>
</dbReference>
<gene>
    <name evidence="3" type="ORF">KSX_42700</name>
</gene>
<dbReference type="InterPro" id="IPR007138">
    <property type="entry name" value="ABM_dom"/>
</dbReference>
<feature type="domain" description="ABM" evidence="2">
    <location>
        <begin position="108"/>
        <end position="201"/>
    </location>
</feature>
<keyword evidence="1" id="KW-0472">Membrane</keyword>